<feature type="region of interest" description="Disordered" evidence="1">
    <location>
        <begin position="314"/>
        <end position="335"/>
    </location>
</feature>
<gene>
    <name evidence="2" type="ORF">OG327_18655</name>
</gene>
<organism evidence="2">
    <name type="scientific">Streptomyces sp. NBC_00049</name>
    <dbReference type="NCBI Taxonomy" id="2903617"/>
    <lineage>
        <taxon>Bacteria</taxon>
        <taxon>Bacillati</taxon>
        <taxon>Actinomycetota</taxon>
        <taxon>Actinomycetes</taxon>
        <taxon>Kitasatosporales</taxon>
        <taxon>Streptomycetaceae</taxon>
        <taxon>Streptomyces</taxon>
    </lineage>
</organism>
<dbReference type="AlphaFoldDB" id="A0AAU2JQW5"/>
<dbReference type="EMBL" id="CP108264">
    <property type="protein sequence ID" value="WTU75174.1"/>
    <property type="molecule type" value="Genomic_DNA"/>
</dbReference>
<protein>
    <submittedName>
        <fullName evidence="2">Uncharacterized protein</fullName>
    </submittedName>
</protein>
<proteinExistence type="predicted"/>
<accession>A0AAU2JQW5</accession>
<reference evidence="2" key="1">
    <citation type="submission" date="2022-10" db="EMBL/GenBank/DDBJ databases">
        <title>The complete genomes of actinobacterial strains from the NBC collection.</title>
        <authorList>
            <person name="Joergensen T.S."/>
            <person name="Alvarez Arevalo M."/>
            <person name="Sterndorff E.B."/>
            <person name="Faurdal D."/>
            <person name="Vuksanovic O."/>
            <person name="Mourched A.-S."/>
            <person name="Charusanti P."/>
            <person name="Shaw S."/>
            <person name="Blin K."/>
            <person name="Weber T."/>
        </authorList>
    </citation>
    <scope>NUCLEOTIDE SEQUENCE</scope>
    <source>
        <strain evidence="2">NBC_00049</strain>
    </source>
</reference>
<name>A0AAU2JQW5_9ACTN</name>
<sequence length="335" mass="36226">MRPDAPPTPEEIARAFVLQQAQADSEPGTPQEGAKLADKIYQDYLATVEPNTEGPGLLAFIGNLAGEHSVTNPDRGPDRSFWSYVSDLEGTDKPVPNRFLAKACGESRNLQVLEDTPAGHQLNSYCLGNDNVVTALSSHFDFDEAELDAVHGDAWDTLSKRYAQETEGMAVGFAADITKGSVLGRIEVPELLANSNVGKEGIKFATPLPVNPNLPAEMNTFLANDPVRCQLRLEDCNDPEQSPEEFAMKLHAMDIPEDQKEAHGKIVDRLSMANSYKELKPTAPEAKQSGRMSEFIPGLNVSHGVVPARRSVITGHGVSEPAPPQIAPKATGIEH</sequence>
<evidence type="ECO:0000256" key="1">
    <source>
        <dbReference type="SAM" id="MobiDB-lite"/>
    </source>
</evidence>
<evidence type="ECO:0000313" key="2">
    <source>
        <dbReference type="EMBL" id="WTU75174.1"/>
    </source>
</evidence>